<gene>
    <name evidence="1" type="ORF">PPEP_b0833</name>
</gene>
<organism evidence="1 2">
    <name type="scientific">Pseudoalteromonas peptidolytica F12-50-A1</name>
    <dbReference type="NCBI Taxonomy" id="1315280"/>
    <lineage>
        <taxon>Bacteria</taxon>
        <taxon>Pseudomonadati</taxon>
        <taxon>Pseudomonadota</taxon>
        <taxon>Gammaproteobacteria</taxon>
        <taxon>Alteromonadales</taxon>
        <taxon>Pseudoalteromonadaceae</taxon>
        <taxon>Pseudoalteromonas</taxon>
    </lineage>
</organism>
<dbReference type="EMBL" id="AQHF01000034">
    <property type="protein sequence ID" value="MBE0348961.1"/>
    <property type="molecule type" value="Genomic_DNA"/>
</dbReference>
<name>A0A8I0T5X8_9GAMM</name>
<sequence length="55" mass="6510">MSWRFGVKNTFTTQAQVYFIWPALNYTELGAISKLSRPELHHQTIELRYPTNKEP</sequence>
<accession>A0A8I0T5X8</accession>
<protein>
    <submittedName>
        <fullName evidence="1">Uncharacterized protein</fullName>
    </submittedName>
</protein>
<proteinExistence type="predicted"/>
<dbReference type="Proteomes" id="UP000660708">
    <property type="component" value="Unassembled WGS sequence"/>
</dbReference>
<reference evidence="1 2" key="1">
    <citation type="submission" date="2015-06" db="EMBL/GenBank/DDBJ databases">
        <title>Genome sequence of Pseudoalteromonas peptidolytica.</title>
        <authorList>
            <person name="Xie B.-B."/>
            <person name="Rong J.-C."/>
            <person name="Qin Q.-L."/>
            <person name="Zhang Y.-Z."/>
        </authorList>
    </citation>
    <scope>NUCLEOTIDE SEQUENCE [LARGE SCALE GENOMIC DNA]</scope>
    <source>
        <strain evidence="1 2">F12-50-A1</strain>
    </source>
</reference>
<comment type="caution">
    <text evidence="1">The sequence shown here is derived from an EMBL/GenBank/DDBJ whole genome shotgun (WGS) entry which is preliminary data.</text>
</comment>
<dbReference type="AlphaFoldDB" id="A0A8I0T5X8"/>
<evidence type="ECO:0000313" key="1">
    <source>
        <dbReference type="EMBL" id="MBE0348961.1"/>
    </source>
</evidence>
<keyword evidence="2" id="KW-1185">Reference proteome</keyword>
<evidence type="ECO:0000313" key="2">
    <source>
        <dbReference type="Proteomes" id="UP000660708"/>
    </source>
</evidence>